<organism evidence="2 3">
    <name type="scientific">Allacma fusca</name>
    <dbReference type="NCBI Taxonomy" id="39272"/>
    <lineage>
        <taxon>Eukaryota</taxon>
        <taxon>Metazoa</taxon>
        <taxon>Ecdysozoa</taxon>
        <taxon>Arthropoda</taxon>
        <taxon>Hexapoda</taxon>
        <taxon>Collembola</taxon>
        <taxon>Symphypleona</taxon>
        <taxon>Sminthuridae</taxon>
        <taxon>Allacma</taxon>
    </lineage>
</organism>
<dbReference type="Proteomes" id="UP000708208">
    <property type="component" value="Unassembled WGS sequence"/>
</dbReference>
<comment type="caution">
    <text evidence="2">The sequence shown here is derived from an EMBL/GenBank/DDBJ whole genome shotgun (WGS) entry which is preliminary data.</text>
</comment>
<gene>
    <name evidence="2" type="ORF">AFUS01_LOCUS21397</name>
</gene>
<evidence type="ECO:0000313" key="3">
    <source>
        <dbReference type="Proteomes" id="UP000708208"/>
    </source>
</evidence>
<reference evidence="2" key="1">
    <citation type="submission" date="2021-06" db="EMBL/GenBank/DDBJ databases">
        <authorList>
            <person name="Hodson N. C."/>
            <person name="Mongue J. A."/>
            <person name="Jaron S. K."/>
        </authorList>
    </citation>
    <scope>NUCLEOTIDE SEQUENCE</scope>
</reference>
<evidence type="ECO:0000256" key="1">
    <source>
        <dbReference type="SAM" id="MobiDB-lite"/>
    </source>
</evidence>
<accession>A0A8J2PB67</accession>
<feature type="region of interest" description="Disordered" evidence="1">
    <location>
        <begin position="47"/>
        <end position="70"/>
    </location>
</feature>
<protein>
    <submittedName>
        <fullName evidence="2">Uncharacterized protein</fullName>
    </submittedName>
</protein>
<sequence length="70" mass="8190">MWSDKKSEKVDDIVIHSCEAAHGQLEQPPFVNSIIWTVLCYCPYREEEREDGDKTYPLSPRNNRLHLTIS</sequence>
<name>A0A8J2PB67_9HEXA</name>
<evidence type="ECO:0000313" key="2">
    <source>
        <dbReference type="EMBL" id="CAG7732917.1"/>
    </source>
</evidence>
<proteinExistence type="predicted"/>
<dbReference type="EMBL" id="CAJVCH010240046">
    <property type="protein sequence ID" value="CAG7732917.1"/>
    <property type="molecule type" value="Genomic_DNA"/>
</dbReference>
<dbReference type="AlphaFoldDB" id="A0A8J2PB67"/>
<keyword evidence="3" id="KW-1185">Reference proteome</keyword>